<keyword evidence="2" id="KW-1185">Reference proteome</keyword>
<dbReference type="AlphaFoldDB" id="A0A8I2YY13"/>
<evidence type="ECO:0000313" key="2">
    <source>
        <dbReference type="Proteomes" id="UP000683000"/>
    </source>
</evidence>
<gene>
    <name evidence="1" type="ORF">JVT61DRAFT_11482</name>
</gene>
<comment type="caution">
    <text evidence="1">The sequence shown here is derived from an EMBL/GenBank/DDBJ whole genome shotgun (WGS) entry which is preliminary data.</text>
</comment>
<dbReference type="OrthoDB" id="2633808at2759"/>
<sequence length="143" mass="16352">MGQPKIHHTPEERVLAAREYRANYYKQRFDAAAEFEVAISNLIGPSLHSFAERLCQEYLATSNYASLNECTTTLGRLEKNLSDARTEHSQCGYHRNSYFLQAELDRVRTVSRAIEDMLCHAMEGNDVADLHSRGLLRYQSVPD</sequence>
<reference evidence="1" key="1">
    <citation type="submission" date="2021-03" db="EMBL/GenBank/DDBJ databases">
        <title>Evolutionary innovations through gain and loss of genes in the ectomycorrhizal Boletales.</title>
        <authorList>
            <person name="Wu G."/>
            <person name="Miyauchi S."/>
            <person name="Morin E."/>
            <person name="Yang Z.-L."/>
            <person name="Xu J."/>
            <person name="Martin F.M."/>
        </authorList>
    </citation>
    <scope>NUCLEOTIDE SEQUENCE</scope>
    <source>
        <strain evidence="1">BR01</strain>
    </source>
</reference>
<evidence type="ECO:0000313" key="1">
    <source>
        <dbReference type="EMBL" id="KAG6379048.1"/>
    </source>
</evidence>
<dbReference type="EMBL" id="JAGFBS010000005">
    <property type="protein sequence ID" value="KAG6379048.1"/>
    <property type="molecule type" value="Genomic_DNA"/>
</dbReference>
<name>A0A8I2YY13_9AGAM</name>
<dbReference type="Proteomes" id="UP000683000">
    <property type="component" value="Unassembled WGS sequence"/>
</dbReference>
<accession>A0A8I2YY13</accession>
<organism evidence="1 2">
    <name type="scientific">Boletus reticuloceps</name>
    <dbReference type="NCBI Taxonomy" id="495285"/>
    <lineage>
        <taxon>Eukaryota</taxon>
        <taxon>Fungi</taxon>
        <taxon>Dikarya</taxon>
        <taxon>Basidiomycota</taxon>
        <taxon>Agaricomycotina</taxon>
        <taxon>Agaricomycetes</taxon>
        <taxon>Agaricomycetidae</taxon>
        <taxon>Boletales</taxon>
        <taxon>Boletineae</taxon>
        <taxon>Boletaceae</taxon>
        <taxon>Boletoideae</taxon>
        <taxon>Boletus</taxon>
    </lineage>
</organism>
<proteinExistence type="predicted"/>
<protein>
    <submittedName>
        <fullName evidence="1">Uncharacterized protein</fullName>
    </submittedName>
</protein>